<dbReference type="Gene3D" id="2.60.40.10">
    <property type="entry name" value="Immunoglobulins"/>
    <property type="match status" value="1"/>
</dbReference>
<dbReference type="KEGG" id="asn:112548862"/>
<dbReference type="InterPro" id="IPR050831">
    <property type="entry name" value="CEA_cell_adhesion"/>
</dbReference>
<sequence>MPASTSVHLTPYCGQMKPSWFAASLGPNSVFGFPGVKETLSQLKVTPPNITVVESWALKSTCETPTGTETLLRDHDDSVLVPGGCMGLSPGNRALTVLGVSQDDAGNYTCEVRNPVSHNRSHPVTVTVAYGLDAATVAPPGPLDQAVGSGLGLT</sequence>
<dbReference type="Proteomes" id="UP000189705">
    <property type="component" value="Unplaced"/>
</dbReference>
<evidence type="ECO:0000313" key="6">
    <source>
        <dbReference type="RefSeq" id="XP_025051393.1"/>
    </source>
</evidence>
<evidence type="ECO:0000256" key="2">
    <source>
        <dbReference type="ARBA" id="ARBA00023180"/>
    </source>
</evidence>
<dbReference type="PROSITE" id="PS50835">
    <property type="entry name" value="IG_LIKE"/>
    <property type="match status" value="1"/>
</dbReference>
<evidence type="ECO:0000256" key="1">
    <source>
        <dbReference type="ARBA" id="ARBA00022729"/>
    </source>
</evidence>
<evidence type="ECO:0000313" key="5">
    <source>
        <dbReference type="Proteomes" id="UP000189705"/>
    </source>
</evidence>
<evidence type="ECO:0000256" key="3">
    <source>
        <dbReference type="ARBA" id="ARBA00023319"/>
    </source>
</evidence>
<reference evidence="6" key="1">
    <citation type="submission" date="2025-08" db="UniProtKB">
        <authorList>
            <consortium name="RefSeq"/>
        </authorList>
    </citation>
    <scope>IDENTIFICATION</scope>
</reference>
<dbReference type="InterPro" id="IPR036179">
    <property type="entry name" value="Ig-like_dom_sf"/>
</dbReference>
<dbReference type="RefSeq" id="XP_025051393.1">
    <property type="nucleotide sequence ID" value="XM_025195608.1"/>
</dbReference>
<dbReference type="InterPro" id="IPR007110">
    <property type="entry name" value="Ig-like_dom"/>
</dbReference>
<feature type="domain" description="Ig-like" evidence="4">
    <location>
        <begin position="55"/>
        <end position="127"/>
    </location>
</feature>
<keyword evidence="5" id="KW-1185">Reference proteome</keyword>
<dbReference type="PANTHER" id="PTHR44427:SF1">
    <property type="entry name" value="CARCINOEMBRYONIC ANTIGEN-RELATED CELL ADHESION MOLECULE 1"/>
    <property type="match status" value="1"/>
</dbReference>
<dbReference type="InParanoid" id="A0A3Q0G028"/>
<dbReference type="Pfam" id="PF13895">
    <property type="entry name" value="Ig_2"/>
    <property type="match status" value="1"/>
</dbReference>
<dbReference type="InterPro" id="IPR013783">
    <property type="entry name" value="Ig-like_fold"/>
</dbReference>
<proteinExistence type="predicted"/>
<keyword evidence="3" id="KW-0393">Immunoglobulin domain</keyword>
<dbReference type="AlphaFoldDB" id="A0A3Q0G028"/>
<accession>A0A3Q0G028</accession>
<dbReference type="SUPFAM" id="SSF48726">
    <property type="entry name" value="Immunoglobulin"/>
    <property type="match status" value="1"/>
</dbReference>
<keyword evidence="1" id="KW-0732">Signal</keyword>
<protein>
    <submittedName>
        <fullName evidence="6">Carcinoembryonic antigen-related cell adhesion molecule 5-like</fullName>
    </submittedName>
</protein>
<dbReference type="GeneID" id="112548862"/>
<name>A0A3Q0G028_ALLSI</name>
<keyword evidence="2" id="KW-0325">Glycoprotein</keyword>
<evidence type="ECO:0000259" key="4">
    <source>
        <dbReference type="PROSITE" id="PS50835"/>
    </source>
</evidence>
<gene>
    <name evidence="6" type="primary">LOC112548862</name>
</gene>
<dbReference type="PANTHER" id="PTHR44427">
    <property type="entry name" value="CARCINOEMBRYONIC ANTIGEN-RELATED CELL ADHESION MOLECULE 19"/>
    <property type="match status" value="1"/>
</dbReference>
<organism evidence="5 6">
    <name type="scientific">Alligator sinensis</name>
    <name type="common">Chinese alligator</name>
    <dbReference type="NCBI Taxonomy" id="38654"/>
    <lineage>
        <taxon>Eukaryota</taxon>
        <taxon>Metazoa</taxon>
        <taxon>Chordata</taxon>
        <taxon>Craniata</taxon>
        <taxon>Vertebrata</taxon>
        <taxon>Euteleostomi</taxon>
        <taxon>Archelosauria</taxon>
        <taxon>Archosauria</taxon>
        <taxon>Crocodylia</taxon>
        <taxon>Alligatoridae</taxon>
        <taxon>Alligatorinae</taxon>
        <taxon>Alligator</taxon>
    </lineage>
</organism>